<protein>
    <submittedName>
        <fullName evidence="6">TolC family protein</fullName>
    </submittedName>
</protein>
<dbReference type="PANTHER" id="PTHR30026">
    <property type="entry name" value="OUTER MEMBRANE PROTEIN TOLC"/>
    <property type="match status" value="1"/>
</dbReference>
<evidence type="ECO:0000256" key="5">
    <source>
        <dbReference type="ARBA" id="ARBA00023237"/>
    </source>
</evidence>
<keyword evidence="5" id="KW-0998">Cell outer membrane</keyword>
<dbReference type="Proteomes" id="UP000321046">
    <property type="component" value="Unassembled WGS sequence"/>
</dbReference>
<accession>A0A5C6WW00</accession>
<dbReference type="PANTHER" id="PTHR30026:SF23">
    <property type="entry name" value="TO APRF-PUTATIVE OUTER MEMBRANE EFFLUX PROTEIN OR SECRETED ALKALINE PHOSPHATASE-RELATED"/>
    <property type="match status" value="1"/>
</dbReference>
<reference evidence="6 7" key="1">
    <citation type="submission" date="2019-08" db="EMBL/GenBank/DDBJ databases">
        <title>Bradymonadales sp. TMQ2.</title>
        <authorList>
            <person name="Liang Q."/>
        </authorList>
    </citation>
    <scope>NUCLEOTIDE SEQUENCE [LARGE SCALE GENOMIC DNA]</scope>
    <source>
        <strain evidence="6 7">TMQ2</strain>
    </source>
</reference>
<dbReference type="SUPFAM" id="SSF56954">
    <property type="entry name" value="Outer membrane efflux proteins (OEP)"/>
    <property type="match status" value="1"/>
</dbReference>
<evidence type="ECO:0000256" key="1">
    <source>
        <dbReference type="ARBA" id="ARBA00004442"/>
    </source>
</evidence>
<keyword evidence="3" id="KW-0812">Transmembrane</keyword>
<comment type="subcellular location">
    <subcellularLocation>
        <location evidence="1">Cell outer membrane</location>
    </subcellularLocation>
</comment>
<dbReference type="OrthoDB" id="5495419at2"/>
<name>A0A5C6WW00_9DELT</name>
<dbReference type="RefSeq" id="WP_146975928.1">
    <property type="nucleotide sequence ID" value="NZ_VOSL01000096.1"/>
</dbReference>
<dbReference type="GO" id="GO:1990281">
    <property type="term" value="C:efflux pump complex"/>
    <property type="evidence" value="ECO:0007669"/>
    <property type="project" value="TreeGrafter"/>
</dbReference>
<dbReference type="GO" id="GO:0015562">
    <property type="term" value="F:efflux transmembrane transporter activity"/>
    <property type="evidence" value="ECO:0007669"/>
    <property type="project" value="InterPro"/>
</dbReference>
<keyword evidence="2" id="KW-1134">Transmembrane beta strand</keyword>
<dbReference type="AlphaFoldDB" id="A0A5C6WW00"/>
<evidence type="ECO:0000256" key="2">
    <source>
        <dbReference type="ARBA" id="ARBA00022452"/>
    </source>
</evidence>
<proteinExistence type="predicted"/>
<comment type="caution">
    <text evidence="6">The sequence shown here is derived from an EMBL/GenBank/DDBJ whole genome shotgun (WGS) entry which is preliminary data.</text>
</comment>
<sequence length="441" mass="47807">MNDRSKKGDRRVAGRAGIIQGATAAFGLLMIIGSAPAFAQTSPSSYEEADQSAANDSVTWLTPDQIVELVLRQSPDLERARIEEERARELVISEEYERTPVFSADAGYRYGQFPDLSAQGTRLIDSSALSLAGRLSHTLPIGTRIALSASLNRAVRDSVVLGDLGVAYDASIAAEITQPLLRGAGRDVVDAALIAARRAEQLRLAQSAELTSALLYESLTTYWDLWLAQRSLEIQQGARRIAEQSLQDATVRLEAGAAAPADLIPLRIEIARAEESLLAARTRQDELSLLLTRQLGLAPDTSLRARADAPTAVDLPDRERALERYEENSPELQRLTIALEDARQQAALARNSARPALDAVGSFQLDGLGRTTPDALAQIGRAEGYVAFIGLRLELPIVNRARQADARRADLAVRAAEHDLEQARADARHTLTSLLNEARAA</sequence>
<dbReference type="Gene3D" id="1.20.1600.10">
    <property type="entry name" value="Outer membrane efflux proteins (OEP)"/>
    <property type="match status" value="2"/>
</dbReference>
<feature type="non-terminal residue" evidence="6">
    <location>
        <position position="441"/>
    </location>
</feature>
<keyword evidence="4" id="KW-0472">Membrane</keyword>
<gene>
    <name evidence="6" type="ORF">FRC96_16110</name>
</gene>
<evidence type="ECO:0000256" key="4">
    <source>
        <dbReference type="ARBA" id="ARBA00023136"/>
    </source>
</evidence>
<dbReference type="GO" id="GO:0009279">
    <property type="term" value="C:cell outer membrane"/>
    <property type="evidence" value="ECO:0007669"/>
    <property type="project" value="UniProtKB-SubCell"/>
</dbReference>
<evidence type="ECO:0000313" key="7">
    <source>
        <dbReference type="Proteomes" id="UP000321046"/>
    </source>
</evidence>
<dbReference type="InterPro" id="IPR051906">
    <property type="entry name" value="TolC-like"/>
</dbReference>
<organism evidence="6 7">
    <name type="scientific">Lujinxingia vulgaris</name>
    <dbReference type="NCBI Taxonomy" id="2600176"/>
    <lineage>
        <taxon>Bacteria</taxon>
        <taxon>Deltaproteobacteria</taxon>
        <taxon>Bradymonadales</taxon>
        <taxon>Lujinxingiaceae</taxon>
        <taxon>Lujinxingia</taxon>
    </lineage>
</organism>
<dbReference type="EMBL" id="VOSL01000096">
    <property type="protein sequence ID" value="TXD33094.1"/>
    <property type="molecule type" value="Genomic_DNA"/>
</dbReference>
<dbReference type="GO" id="GO:0015288">
    <property type="term" value="F:porin activity"/>
    <property type="evidence" value="ECO:0007669"/>
    <property type="project" value="TreeGrafter"/>
</dbReference>
<evidence type="ECO:0000256" key="3">
    <source>
        <dbReference type="ARBA" id="ARBA00022692"/>
    </source>
</evidence>
<evidence type="ECO:0000313" key="6">
    <source>
        <dbReference type="EMBL" id="TXD33094.1"/>
    </source>
</evidence>